<evidence type="ECO:0000313" key="2">
    <source>
        <dbReference type="EMBL" id="MUG26172.1"/>
    </source>
</evidence>
<accession>A0A6N8F6X9</accession>
<proteinExistence type="predicted"/>
<name>A0A6N8F6X9_PAEMA</name>
<organism evidence="2 3">
    <name type="scientific">Paenibacillus macerans</name>
    <name type="common">Bacillus macerans</name>
    <dbReference type="NCBI Taxonomy" id="44252"/>
    <lineage>
        <taxon>Bacteria</taxon>
        <taxon>Bacillati</taxon>
        <taxon>Bacillota</taxon>
        <taxon>Bacilli</taxon>
        <taxon>Bacillales</taxon>
        <taxon>Paenibacillaceae</taxon>
        <taxon>Paenibacillus</taxon>
    </lineage>
</organism>
<dbReference type="Proteomes" id="UP000442469">
    <property type="component" value="Unassembled WGS sequence"/>
</dbReference>
<comment type="caution">
    <text evidence="2">The sequence shown here is derived from an EMBL/GenBank/DDBJ whole genome shotgun (WGS) entry which is preliminary data.</text>
</comment>
<feature type="domain" description="HTH cro/C1-type" evidence="1">
    <location>
        <begin position="24"/>
        <end position="48"/>
    </location>
</feature>
<evidence type="ECO:0000259" key="1">
    <source>
        <dbReference type="PROSITE" id="PS50943"/>
    </source>
</evidence>
<dbReference type="EMBL" id="WNZZ01000037">
    <property type="protein sequence ID" value="MUG26172.1"/>
    <property type="molecule type" value="Genomic_DNA"/>
</dbReference>
<protein>
    <recommendedName>
        <fullName evidence="1">HTH cro/C1-type domain-containing protein</fullName>
    </recommendedName>
</protein>
<gene>
    <name evidence="2" type="ORF">GNQ08_27810</name>
</gene>
<dbReference type="AlphaFoldDB" id="A0A6N8F6X9"/>
<evidence type="ECO:0000313" key="3">
    <source>
        <dbReference type="Proteomes" id="UP000442469"/>
    </source>
</evidence>
<sequence>MSKYKKALTSNLKRYRDIVGYTLQGKRNPGFETLEEIYATLNVPMRLLVEAPVALAEPNAVHK</sequence>
<reference evidence="2 3" key="1">
    <citation type="submission" date="2019-11" db="EMBL/GenBank/DDBJ databases">
        <title>Draft genome sequences of five Paenibacillus species of dairy origin.</title>
        <authorList>
            <person name="Olajide A.M."/>
            <person name="Chen S."/>
            <person name="Lapointe G."/>
        </authorList>
    </citation>
    <scope>NUCLEOTIDE SEQUENCE [LARGE SCALE GENOMIC DNA]</scope>
    <source>
        <strain evidence="2 3">3CT49</strain>
    </source>
</reference>
<dbReference type="PROSITE" id="PS50943">
    <property type="entry name" value="HTH_CROC1"/>
    <property type="match status" value="1"/>
</dbReference>
<dbReference type="InterPro" id="IPR001387">
    <property type="entry name" value="Cro/C1-type_HTH"/>
</dbReference>
<dbReference type="RefSeq" id="WP_155621357.1">
    <property type="nucleotide sequence ID" value="NZ_CP086393.1"/>
</dbReference>